<evidence type="ECO:0000313" key="3">
    <source>
        <dbReference type="Proteomes" id="UP001304671"/>
    </source>
</evidence>
<dbReference type="Gene3D" id="2.40.10.480">
    <property type="match status" value="1"/>
</dbReference>
<proteinExistence type="predicted"/>
<dbReference type="EMBL" id="JAYFUL010000079">
    <property type="protein sequence ID" value="MEA5260970.1"/>
    <property type="molecule type" value="Genomic_DNA"/>
</dbReference>
<dbReference type="PROSITE" id="PS51257">
    <property type="entry name" value="PROKAR_LIPOPROTEIN"/>
    <property type="match status" value="1"/>
</dbReference>
<dbReference type="InterPro" id="IPR015943">
    <property type="entry name" value="WD40/YVTN_repeat-like_dom_sf"/>
</dbReference>
<evidence type="ECO:0000313" key="2">
    <source>
        <dbReference type="EMBL" id="MEA5260970.1"/>
    </source>
</evidence>
<dbReference type="InterPro" id="IPR018391">
    <property type="entry name" value="PQQ_b-propeller_rpt"/>
</dbReference>
<reference evidence="2 3" key="1">
    <citation type="submission" date="2023-12" db="EMBL/GenBank/DDBJ databases">
        <title>Novel species of the genus Arcicella isolated from rivers.</title>
        <authorList>
            <person name="Lu H."/>
        </authorList>
    </citation>
    <scope>NUCLEOTIDE SEQUENCE [LARGE SCALE GENOMIC DNA]</scope>
    <source>
        <strain evidence="2 3">LMG 21963</strain>
    </source>
</reference>
<dbReference type="SMART" id="SM00564">
    <property type="entry name" value="PQQ"/>
    <property type="match status" value="7"/>
</dbReference>
<gene>
    <name evidence="2" type="ORF">VB264_24440</name>
</gene>
<dbReference type="InterPro" id="IPR002372">
    <property type="entry name" value="PQQ_rpt_dom"/>
</dbReference>
<dbReference type="PANTHER" id="PTHR34512:SF30">
    <property type="entry name" value="OUTER MEMBRANE PROTEIN ASSEMBLY FACTOR BAMB"/>
    <property type="match status" value="1"/>
</dbReference>
<feature type="domain" description="Pyrrolo-quinoline quinone repeat" evidence="1">
    <location>
        <begin position="400"/>
        <end position="541"/>
    </location>
</feature>
<comment type="caution">
    <text evidence="2">The sequence shown here is derived from an EMBL/GenBank/DDBJ whole genome shotgun (WGS) entry which is preliminary data.</text>
</comment>
<name>A0ABU5QV31_9BACT</name>
<dbReference type="Gene3D" id="2.130.10.10">
    <property type="entry name" value="YVTN repeat-like/Quinoprotein amine dehydrogenase"/>
    <property type="match status" value="2"/>
</dbReference>
<organism evidence="2 3">
    <name type="scientific">Arcicella aquatica</name>
    <dbReference type="NCBI Taxonomy" id="217141"/>
    <lineage>
        <taxon>Bacteria</taxon>
        <taxon>Pseudomonadati</taxon>
        <taxon>Bacteroidota</taxon>
        <taxon>Cytophagia</taxon>
        <taxon>Cytophagales</taxon>
        <taxon>Flectobacillaceae</taxon>
        <taxon>Arcicella</taxon>
    </lineage>
</organism>
<dbReference type="InterPro" id="IPR011047">
    <property type="entry name" value="Quinoprotein_ADH-like_sf"/>
</dbReference>
<dbReference type="Gene3D" id="2.60.40.2340">
    <property type="match status" value="2"/>
</dbReference>
<dbReference type="Pfam" id="PF13360">
    <property type="entry name" value="PQQ_2"/>
    <property type="match status" value="2"/>
</dbReference>
<sequence>MKSAFTKIIFLYLPVLILLIACKEELIVSLSANKIITKFSFSGLTPAVNATIDEANKKITAVVPATADITQLTPTIIVSEGARVTPSSGKAQDFSKEVAYTVTAEDGSTTTYKVLINRTKLTGKDILSFSFNDLSPVVTATIDPVTKTITATVPATADLSKLKVTTTFSERASIVPASGTILDFSKPVSFTVTAEDGTTQVYTANIQQQIVTTIKDNKTVFISNINGDAYAINAETGELKWKVSIGSGTSNSPILDNGVVYFSDRYVLYALDAETGKQKWQFKDDINSIGSTPLIANGLIYVGVATKMVALDVLTGKKKWEFATDYYIDASPCIENGTLLVGTSSFPFSGSGLHTGSLYALDAITGAKKWMFDVKTPVTNNPCVVNGIVYVCGRSLIATSYIYAINVNTGVSIWEQNKYTAIASPTVLNNGLYFSGQEYYVLNTNDCSLKFKYNNTKFSISYSSTSSPMIYDGLIYVGASDRNLYAFSATDGKIAWELQTGDYISSSPCVANGVVYVGGQDGKLYAVDSKTGKIIWSVETSYEIQSSPCVMDKKGKAYHTGESGFVN</sequence>
<dbReference type="RefSeq" id="WP_323253962.1">
    <property type="nucleotide sequence ID" value="NZ_JAYFUL010000079.1"/>
</dbReference>
<dbReference type="PANTHER" id="PTHR34512">
    <property type="entry name" value="CELL SURFACE PROTEIN"/>
    <property type="match status" value="1"/>
</dbReference>
<dbReference type="Proteomes" id="UP001304671">
    <property type="component" value="Unassembled WGS sequence"/>
</dbReference>
<keyword evidence="3" id="KW-1185">Reference proteome</keyword>
<dbReference type="SUPFAM" id="SSF50998">
    <property type="entry name" value="Quinoprotein alcohol dehydrogenase-like"/>
    <property type="match status" value="2"/>
</dbReference>
<protein>
    <submittedName>
        <fullName evidence="2">PQQ-binding-like beta-propeller repeat protein</fullName>
    </submittedName>
</protein>
<feature type="domain" description="Pyrrolo-quinoline quinone repeat" evidence="1">
    <location>
        <begin position="208"/>
        <end position="321"/>
    </location>
</feature>
<accession>A0ABU5QV31</accession>
<evidence type="ECO:0000259" key="1">
    <source>
        <dbReference type="Pfam" id="PF13360"/>
    </source>
</evidence>